<keyword evidence="3" id="KW-1185">Reference proteome</keyword>
<dbReference type="GO" id="GO:0016747">
    <property type="term" value="F:acyltransferase activity, transferring groups other than amino-acyl groups"/>
    <property type="evidence" value="ECO:0007669"/>
    <property type="project" value="InterPro"/>
</dbReference>
<dbReference type="PROSITE" id="PS51186">
    <property type="entry name" value="GNAT"/>
    <property type="match status" value="1"/>
</dbReference>
<evidence type="ECO:0000313" key="2">
    <source>
        <dbReference type="EMBL" id="ROR23885.1"/>
    </source>
</evidence>
<dbReference type="RefSeq" id="WP_123610505.1">
    <property type="nucleotide sequence ID" value="NZ_RJVG01000012.1"/>
</dbReference>
<protein>
    <submittedName>
        <fullName evidence="2">Acetyltransferase (GNAT) family protein</fullName>
    </submittedName>
</protein>
<reference evidence="2 3" key="1">
    <citation type="submission" date="2018-11" db="EMBL/GenBank/DDBJ databases">
        <title>Genomic Encyclopedia of Type Strains, Phase IV (KMG-IV): sequencing the most valuable type-strain genomes for metagenomic binning, comparative biology and taxonomic classification.</title>
        <authorList>
            <person name="Goeker M."/>
        </authorList>
    </citation>
    <scope>NUCLEOTIDE SEQUENCE [LARGE SCALE GENOMIC DNA]</scope>
    <source>
        <strain evidence="2 3">DSM 26537</strain>
    </source>
</reference>
<proteinExistence type="predicted"/>
<dbReference type="OrthoDB" id="9802340at2"/>
<evidence type="ECO:0000313" key="3">
    <source>
        <dbReference type="Proteomes" id="UP000273083"/>
    </source>
</evidence>
<comment type="caution">
    <text evidence="2">The sequence shown here is derived from an EMBL/GenBank/DDBJ whole genome shotgun (WGS) entry which is preliminary data.</text>
</comment>
<sequence length="200" mass="23050">MIEVRSAKELGKTAGQKISEIFVDSFYEHLSYFSKDKEKLAKALEHMFVLDLFYVAIIDGEIAGMTACTNGKDYSVKQDKKELIKHLGFIRGTIANRAFKSEFQKPAMYIGEKTASVEFVATASKYRGRGAATAIMNYLFQLPEYDEYVLEAADTNYKAVKLYEKLGYREFERIKQKFSKYVGINYRVYMKYTKPLKSTM</sequence>
<feature type="domain" description="N-acetyltransferase" evidence="1">
    <location>
        <begin position="2"/>
        <end position="195"/>
    </location>
</feature>
<dbReference type="AlphaFoldDB" id="A0A3N1XAZ8"/>
<keyword evidence="2" id="KW-0808">Transferase</keyword>
<dbReference type="EMBL" id="RJVG01000012">
    <property type="protein sequence ID" value="ROR23885.1"/>
    <property type="molecule type" value="Genomic_DNA"/>
</dbReference>
<accession>A0A3N1XAZ8</accession>
<dbReference type="InterPro" id="IPR000182">
    <property type="entry name" value="GNAT_dom"/>
</dbReference>
<dbReference type="Proteomes" id="UP000273083">
    <property type="component" value="Unassembled WGS sequence"/>
</dbReference>
<evidence type="ECO:0000259" key="1">
    <source>
        <dbReference type="PROSITE" id="PS51186"/>
    </source>
</evidence>
<dbReference type="Gene3D" id="3.40.630.30">
    <property type="match status" value="1"/>
</dbReference>
<organism evidence="2 3">
    <name type="scientific">Mobilisporobacter senegalensis</name>
    <dbReference type="NCBI Taxonomy" id="1329262"/>
    <lineage>
        <taxon>Bacteria</taxon>
        <taxon>Bacillati</taxon>
        <taxon>Bacillota</taxon>
        <taxon>Clostridia</taxon>
        <taxon>Lachnospirales</taxon>
        <taxon>Lachnospiraceae</taxon>
        <taxon>Mobilisporobacter</taxon>
    </lineage>
</organism>
<name>A0A3N1XAZ8_9FIRM</name>
<dbReference type="InterPro" id="IPR016181">
    <property type="entry name" value="Acyl_CoA_acyltransferase"/>
</dbReference>
<dbReference type="SUPFAM" id="SSF55729">
    <property type="entry name" value="Acyl-CoA N-acyltransferases (Nat)"/>
    <property type="match status" value="1"/>
</dbReference>
<dbReference type="Pfam" id="PF00583">
    <property type="entry name" value="Acetyltransf_1"/>
    <property type="match status" value="1"/>
</dbReference>
<gene>
    <name evidence="2" type="ORF">EDD66_11216</name>
</gene>